<comment type="subcellular location">
    <subcellularLocation>
        <location evidence="2">Cell membrane</location>
    </subcellularLocation>
    <subcellularLocation>
        <location evidence="1">Membrane</location>
        <topology evidence="1">Single-pass membrane protein</topology>
    </subcellularLocation>
</comment>
<evidence type="ECO:0000313" key="11">
    <source>
        <dbReference type="Proteomes" id="UP000515292"/>
    </source>
</evidence>
<evidence type="ECO:0000256" key="6">
    <source>
        <dbReference type="ARBA" id="ARBA00023136"/>
    </source>
</evidence>
<sequence length="242" mass="25704">MASKPPASDPRDDAFIREVDEEYRRDEVNKLFARWGRPVLLALIVALAAFGGYLFWRSEQAKARAEAGEAYLAALNKLDSGGSTEAVASLAALSKSDTPGYRALALLAQAAVAARGGDVPKALGLYRAVADDATLDPPFRDLAKVKAVRLEFDSLPPAQVVARLKPYVQPDNPWFAVAAEMTALAHLKAGEAKLAGPLFLQVAADRMAPPSARARAEQMAAMLGQDTTKLLPESSSTSATKG</sequence>
<protein>
    <submittedName>
        <fullName evidence="10">Tetratricopeptide repeat protein</fullName>
    </submittedName>
</protein>
<dbReference type="GO" id="GO:0005886">
    <property type="term" value="C:plasma membrane"/>
    <property type="evidence" value="ECO:0007669"/>
    <property type="project" value="UniProtKB-SubCell"/>
</dbReference>
<evidence type="ECO:0000256" key="3">
    <source>
        <dbReference type="ARBA" id="ARBA00022475"/>
    </source>
</evidence>
<feature type="domain" description="Ancillary SecYEG translocon subunit/Cell division coordinator CpoB TPR" evidence="9">
    <location>
        <begin position="32"/>
        <end position="165"/>
    </location>
</feature>
<name>A0A7G5IKP5_9SPHN</name>
<feature type="transmembrane region" description="Helical" evidence="8">
    <location>
        <begin position="35"/>
        <end position="56"/>
    </location>
</feature>
<dbReference type="GO" id="GO:0044877">
    <property type="term" value="F:protein-containing complex binding"/>
    <property type="evidence" value="ECO:0007669"/>
    <property type="project" value="InterPro"/>
</dbReference>
<dbReference type="RefSeq" id="WP_182297760.1">
    <property type="nucleotide sequence ID" value="NZ_CP059851.1"/>
</dbReference>
<evidence type="ECO:0000256" key="4">
    <source>
        <dbReference type="ARBA" id="ARBA00022692"/>
    </source>
</evidence>
<evidence type="ECO:0000256" key="8">
    <source>
        <dbReference type="SAM" id="Phobius"/>
    </source>
</evidence>
<dbReference type="PANTHER" id="PTHR38035">
    <property type="entry name" value="UPF0070 PROTEIN YFGM"/>
    <property type="match status" value="1"/>
</dbReference>
<accession>A0A7G5IKP5</accession>
<evidence type="ECO:0000256" key="7">
    <source>
        <dbReference type="ARBA" id="ARBA00023186"/>
    </source>
</evidence>
<dbReference type="KEGG" id="sand:H3309_05565"/>
<dbReference type="EMBL" id="CP059851">
    <property type="protein sequence ID" value="QMW23937.1"/>
    <property type="molecule type" value="Genomic_DNA"/>
</dbReference>
<evidence type="ECO:0000313" key="10">
    <source>
        <dbReference type="EMBL" id="QMW23937.1"/>
    </source>
</evidence>
<keyword evidence="7" id="KW-0143">Chaperone</keyword>
<evidence type="ECO:0000259" key="9">
    <source>
        <dbReference type="Pfam" id="PF09976"/>
    </source>
</evidence>
<keyword evidence="5 8" id="KW-1133">Transmembrane helix</keyword>
<organism evidence="10 11">
    <name type="scientific">Sandaracinobacteroides saxicola</name>
    <dbReference type="NCBI Taxonomy" id="2759707"/>
    <lineage>
        <taxon>Bacteria</taxon>
        <taxon>Pseudomonadati</taxon>
        <taxon>Pseudomonadota</taxon>
        <taxon>Alphaproteobacteria</taxon>
        <taxon>Sphingomonadales</taxon>
        <taxon>Sphingosinicellaceae</taxon>
        <taxon>Sandaracinobacteroides</taxon>
    </lineage>
</organism>
<dbReference type="PANTHER" id="PTHR38035:SF1">
    <property type="entry name" value="ANCILLARY SECYEG TRANSLOCON SUBUNIT"/>
    <property type="match status" value="1"/>
</dbReference>
<dbReference type="InterPro" id="IPR026039">
    <property type="entry name" value="YfgM"/>
</dbReference>
<reference evidence="10 11" key="1">
    <citation type="submission" date="2020-07" db="EMBL/GenBank/DDBJ databases">
        <title>Complete genome sequence for Sandaracinobacter sp. M6.</title>
        <authorList>
            <person name="Tang Y."/>
            <person name="Liu Q."/>
            <person name="Guo Z."/>
            <person name="Lei P."/>
            <person name="Huang B."/>
        </authorList>
    </citation>
    <scope>NUCLEOTIDE SEQUENCE [LARGE SCALE GENOMIC DNA]</scope>
    <source>
        <strain evidence="10 11">M6</strain>
    </source>
</reference>
<dbReference type="InterPro" id="IPR018704">
    <property type="entry name" value="SecYEG/CpoB_TPR"/>
</dbReference>
<proteinExistence type="predicted"/>
<dbReference type="Pfam" id="PF09976">
    <property type="entry name" value="TPR_21"/>
    <property type="match status" value="1"/>
</dbReference>
<keyword evidence="11" id="KW-1185">Reference proteome</keyword>
<evidence type="ECO:0000256" key="5">
    <source>
        <dbReference type="ARBA" id="ARBA00022989"/>
    </source>
</evidence>
<evidence type="ECO:0000256" key="2">
    <source>
        <dbReference type="ARBA" id="ARBA00004236"/>
    </source>
</evidence>
<evidence type="ECO:0000256" key="1">
    <source>
        <dbReference type="ARBA" id="ARBA00004167"/>
    </source>
</evidence>
<keyword evidence="4 8" id="KW-0812">Transmembrane</keyword>
<keyword evidence="3" id="KW-1003">Cell membrane</keyword>
<dbReference type="AlphaFoldDB" id="A0A7G5IKP5"/>
<dbReference type="Proteomes" id="UP000515292">
    <property type="component" value="Chromosome"/>
</dbReference>
<keyword evidence="6 8" id="KW-0472">Membrane</keyword>
<gene>
    <name evidence="10" type="ORF">H3309_05565</name>
</gene>